<comment type="caution">
    <text evidence="1">The sequence shown here is derived from an EMBL/GenBank/DDBJ whole genome shotgun (WGS) entry which is preliminary data.</text>
</comment>
<evidence type="ECO:0000313" key="1">
    <source>
        <dbReference type="EMBL" id="KAG9319042.1"/>
    </source>
</evidence>
<sequence length="285" mass="32556">IERIIECNDPGAGKKTIEDAEERLVSWAYRHIKGNLCYEILRVSDKQNKYKDLHLESIDNMLGLLMYQRCMFGNHDLVLKEVNPQLVEHAFGRIKIIKGHAVTVMDEPFASLAVQNYFAAIDPYFAREVRKRMVKSSAIEQGCVFERFMMKVFSETFNARPLFEWPHQPAISEMCPALVGKVEIVGWREPGLEQGTTHAMMSMEEFMKAHVEEGSVRNKMPVAPFFFPKSKPSGPDLLFFIRVDGRKAIPVFVQMKLHQGSSNFSEKDWGDALSTVSAPKIEDHT</sequence>
<dbReference type="AlphaFoldDB" id="A0A9P8CU15"/>
<gene>
    <name evidence="1" type="ORF">KVV02_007468</name>
</gene>
<proteinExistence type="predicted"/>
<feature type="non-terminal residue" evidence="1">
    <location>
        <position position="285"/>
    </location>
</feature>
<feature type="non-terminal residue" evidence="1">
    <location>
        <position position="1"/>
    </location>
</feature>
<name>A0A9P8CU15_MORAP</name>
<dbReference type="Proteomes" id="UP000717515">
    <property type="component" value="Unassembled WGS sequence"/>
</dbReference>
<organism evidence="1 2">
    <name type="scientific">Mortierella alpina</name>
    <name type="common">Oleaginous fungus</name>
    <name type="synonym">Mortierella renispora</name>
    <dbReference type="NCBI Taxonomy" id="64518"/>
    <lineage>
        <taxon>Eukaryota</taxon>
        <taxon>Fungi</taxon>
        <taxon>Fungi incertae sedis</taxon>
        <taxon>Mucoromycota</taxon>
        <taxon>Mortierellomycotina</taxon>
        <taxon>Mortierellomycetes</taxon>
        <taxon>Mortierellales</taxon>
        <taxon>Mortierellaceae</taxon>
        <taxon>Mortierella</taxon>
    </lineage>
</organism>
<protein>
    <submittedName>
        <fullName evidence="1">Uncharacterized protein</fullName>
    </submittedName>
</protein>
<accession>A0A9P8CU15</accession>
<dbReference type="EMBL" id="JAIFTL010000883">
    <property type="protein sequence ID" value="KAG9319042.1"/>
    <property type="molecule type" value="Genomic_DNA"/>
</dbReference>
<reference evidence="1" key="1">
    <citation type="submission" date="2021-07" db="EMBL/GenBank/DDBJ databases">
        <title>Draft genome of Mortierella alpina, strain LL118, isolated from an aspen leaf litter sample.</title>
        <authorList>
            <person name="Yang S."/>
            <person name="Vinatzer B.A."/>
        </authorList>
    </citation>
    <scope>NUCLEOTIDE SEQUENCE</scope>
    <source>
        <strain evidence="1">LL118</strain>
    </source>
</reference>
<evidence type="ECO:0000313" key="2">
    <source>
        <dbReference type="Proteomes" id="UP000717515"/>
    </source>
</evidence>